<feature type="domain" description="CID" evidence="1">
    <location>
        <begin position="1"/>
        <end position="171"/>
    </location>
</feature>
<dbReference type="InParanoid" id="A0A165AER0"/>
<dbReference type="GO" id="GO:0048471">
    <property type="term" value="C:perinuclear region of cytoplasm"/>
    <property type="evidence" value="ECO:0007669"/>
    <property type="project" value="TreeGrafter"/>
</dbReference>
<proteinExistence type="predicted"/>
<dbReference type="InterPro" id="IPR006569">
    <property type="entry name" value="CID_dom"/>
</dbReference>
<accession>A0A165AER0</accession>
<reference evidence="2 3" key="1">
    <citation type="journal article" date="2016" name="Fungal Biol.">
        <title>The genome of Xylona heveae provides a window into fungal endophytism.</title>
        <authorList>
            <person name="Gazis R."/>
            <person name="Kuo A."/>
            <person name="Riley R."/>
            <person name="LaButti K."/>
            <person name="Lipzen A."/>
            <person name="Lin J."/>
            <person name="Amirebrahimi M."/>
            <person name="Hesse C.N."/>
            <person name="Spatafora J.W."/>
            <person name="Henrissat B."/>
            <person name="Hainaut M."/>
            <person name="Grigoriev I.V."/>
            <person name="Hibbett D.S."/>
        </authorList>
    </citation>
    <scope>NUCLEOTIDE SEQUENCE [LARGE SCALE GENOMIC DNA]</scope>
    <source>
        <strain evidence="2 3">TC161</strain>
    </source>
</reference>
<evidence type="ECO:0000259" key="1">
    <source>
        <dbReference type="PROSITE" id="PS51391"/>
    </source>
</evidence>
<dbReference type="AlphaFoldDB" id="A0A165AER0"/>
<evidence type="ECO:0000313" key="3">
    <source>
        <dbReference type="Proteomes" id="UP000076632"/>
    </source>
</evidence>
<dbReference type="OrthoDB" id="21470at2759"/>
<protein>
    <recommendedName>
        <fullName evidence="1">CID domain-containing protein</fullName>
    </recommendedName>
</protein>
<name>A0A165AER0_XYLHT</name>
<gene>
    <name evidence="2" type="ORF">L228DRAFT_240885</name>
</gene>
<dbReference type="RefSeq" id="XP_018185911.1">
    <property type="nucleotide sequence ID" value="XM_018331287.1"/>
</dbReference>
<dbReference type="Proteomes" id="UP000076632">
    <property type="component" value="Unassembled WGS sequence"/>
</dbReference>
<dbReference type="PROSITE" id="PS51391">
    <property type="entry name" value="CID"/>
    <property type="match status" value="1"/>
</dbReference>
<dbReference type="EMBL" id="KV407463">
    <property type="protein sequence ID" value="KZF20356.1"/>
    <property type="molecule type" value="Genomic_DNA"/>
</dbReference>
<evidence type="ECO:0000313" key="2">
    <source>
        <dbReference type="EMBL" id="KZF20356.1"/>
    </source>
</evidence>
<dbReference type="Gene3D" id="1.25.40.90">
    <property type="match status" value="1"/>
</dbReference>
<dbReference type="GO" id="GO:0006874">
    <property type="term" value="P:intracellular calcium ion homeostasis"/>
    <property type="evidence" value="ECO:0007669"/>
    <property type="project" value="TreeGrafter"/>
</dbReference>
<organism evidence="2 3">
    <name type="scientific">Xylona heveae (strain CBS 132557 / TC161)</name>
    <dbReference type="NCBI Taxonomy" id="1328760"/>
    <lineage>
        <taxon>Eukaryota</taxon>
        <taxon>Fungi</taxon>
        <taxon>Dikarya</taxon>
        <taxon>Ascomycota</taxon>
        <taxon>Pezizomycotina</taxon>
        <taxon>Xylonomycetes</taxon>
        <taxon>Xylonales</taxon>
        <taxon>Xylonaceae</taxon>
        <taxon>Xylona</taxon>
    </lineage>
</organism>
<dbReference type="PANTHER" id="PTHR12323:SF0">
    <property type="entry name" value="CALCIUM HOMEOSTASIS ENDOPLASMIC RETICULUM PROTEIN"/>
    <property type="match status" value="1"/>
</dbReference>
<dbReference type="PANTHER" id="PTHR12323">
    <property type="entry name" value="SR-RELATED CTD ASSOCIATED FACTOR 6"/>
    <property type="match status" value="1"/>
</dbReference>
<dbReference type="Pfam" id="PF04818">
    <property type="entry name" value="CID"/>
    <property type="match status" value="1"/>
</dbReference>
<sequence>MMTDDKVWSQISAHCQLLSSQYFRKATIYPRTGKTRLCSDMMNVFPSSARITAIGKYLVALTASFVPQNDVAATERRKPSPKRKRLHLLYLLNDLFHESKYHGGSSSSFASLTGQIQPYLVELFGLAAAFEREKCPKHHKRIEDLLDLWDKNGYYAPQYVEKLRETAWNAAQLGPVALDAARQAEGGFSTPSDKIRDTKNIPFVMPANHGDPSIPYYDLPAGNMMPHIIPNSTAPINPQLMKPLQFVAGPADESLVTVVKDFLQDVNNTFDQEADIDNGTVQDIDELGQPIILDEVSGERLGEAYYGWSHAFCEKMKRRREGASGTDTRGTSRGRISAAAAEFGKDRNPIHGHHPIPEIETLELVSLADIALGLDLVHILAVSHGPGHLGGKMTGLANHLDLVQGRGRGHQYFGHQAPQTLRDRFLHSCQHILPLLTRPLFQIRASLHLLFQVHSVQGSLSDPVAYLCLRPHHPSMDTDNGRLHPHLFPRTCHSIKMYLFLRFRALFRLLLLLRLLLGLHLNIL</sequence>
<dbReference type="GeneID" id="28896424"/>
<keyword evidence="3" id="KW-1185">Reference proteome</keyword>
<dbReference type="InterPro" id="IPR008942">
    <property type="entry name" value="ENTH_VHS"/>
</dbReference>